<accession>A0A2S0KMN7</accession>
<feature type="transmembrane region" description="Helical" evidence="1">
    <location>
        <begin position="389"/>
        <end position="419"/>
    </location>
</feature>
<proteinExistence type="predicted"/>
<feature type="transmembrane region" description="Helical" evidence="1">
    <location>
        <begin position="302"/>
        <end position="329"/>
    </location>
</feature>
<dbReference type="KEGG" id="fsa:C5Q98_03190"/>
<feature type="transmembrane region" description="Helical" evidence="1">
    <location>
        <begin position="137"/>
        <end position="153"/>
    </location>
</feature>
<keyword evidence="1" id="KW-1133">Transmembrane helix</keyword>
<dbReference type="AlphaFoldDB" id="A0A2S0KMN7"/>
<evidence type="ECO:0000313" key="3">
    <source>
        <dbReference type="EMBL" id="AVM42295.1"/>
    </source>
</evidence>
<name>A0A2S0KMN7_9FIRM</name>
<evidence type="ECO:0000313" key="4">
    <source>
        <dbReference type="Proteomes" id="UP000237947"/>
    </source>
</evidence>
<feature type="transmembrane region" description="Helical" evidence="1">
    <location>
        <begin position="160"/>
        <end position="177"/>
    </location>
</feature>
<feature type="transmembrane region" description="Helical" evidence="1">
    <location>
        <begin position="6"/>
        <end position="26"/>
    </location>
</feature>
<feature type="transmembrane region" description="Helical" evidence="1">
    <location>
        <begin position="350"/>
        <end position="369"/>
    </location>
</feature>
<feature type="transmembrane region" description="Helical" evidence="1">
    <location>
        <begin position="250"/>
        <end position="272"/>
    </location>
</feature>
<sequence>MDAILILQILGAVLAAVAIYTIIGFIPGTDETAVIVPITLALVLSGLRAEVNLAFFIAAVVTLSVSNAMPTIVVGLPGGVMSSPMLESSQYLKSRGLSALAIKKLAAGALLGVVIALPSSLLMAKLLAPLGGFIKDYASLLFVFGAIFLALLSKSKLISLISIIPLAVLFMSFRHMYWNLGIVPANKNVSISFFLGITVGPLLFSLLEIMNKDSRKNYIRTEEKKVTIPKIENSTLNPFKILNKSELKKISLSSFISSALFVLSPVGLVLLLGESFNRDKTDKDATAFSKISTMSGLIQSTYLSGILIPLIALGVPLSPVSIGPGIALFEAEPVYQSTRNIHHILGGNKIALIASFAALIAICIMYIFANRFAHVITKFVLTRIPHEAILSLFIAFIIMLAYMDAGLLNVIAVLIIGVFSGFLNKLGVNYGVQFMALYASPWIVQQIVSII</sequence>
<dbReference type="EMBL" id="CP027226">
    <property type="protein sequence ID" value="AVM42295.1"/>
    <property type="molecule type" value="Genomic_DNA"/>
</dbReference>
<keyword evidence="1" id="KW-0472">Membrane</keyword>
<feature type="transmembrane region" description="Helical" evidence="1">
    <location>
        <begin position="97"/>
        <end position="117"/>
    </location>
</feature>
<dbReference type="OrthoDB" id="4391232at2"/>
<dbReference type="Proteomes" id="UP000237947">
    <property type="component" value="Chromosome"/>
</dbReference>
<feature type="transmembrane region" description="Helical" evidence="1">
    <location>
        <begin position="189"/>
        <end position="210"/>
    </location>
</feature>
<organism evidence="3 4">
    <name type="scientific">Fastidiosipila sanguinis</name>
    <dbReference type="NCBI Taxonomy" id="236753"/>
    <lineage>
        <taxon>Bacteria</taxon>
        <taxon>Bacillati</taxon>
        <taxon>Bacillota</taxon>
        <taxon>Clostridia</taxon>
        <taxon>Eubacteriales</taxon>
        <taxon>Oscillospiraceae</taxon>
        <taxon>Fastidiosipila</taxon>
    </lineage>
</organism>
<dbReference type="Pfam" id="PF01970">
    <property type="entry name" value="TctA"/>
    <property type="match status" value="1"/>
</dbReference>
<keyword evidence="1" id="KW-0812">Transmembrane</keyword>
<dbReference type="RefSeq" id="WP_106012278.1">
    <property type="nucleotide sequence ID" value="NZ_CP027226.1"/>
</dbReference>
<feature type="transmembrane region" description="Helical" evidence="1">
    <location>
        <begin position="55"/>
        <end position="76"/>
    </location>
</feature>
<feature type="transmembrane region" description="Helical" evidence="1">
    <location>
        <begin position="33"/>
        <end position="49"/>
    </location>
</feature>
<evidence type="ECO:0000259" key="2">
    <source>
        <dbReference type="Pfam" id="PF01970"/>
    </source>
</evidence>
<gene>
    <name evidence="3" type="ORF">C5Q98_03190</name>
</gene>
<dbReference type="InterPro" id="IPR002823">
    <property type="entry name" value="DUF112_TM"/>
</dbReference>
<reference evidence="4" key="1">
    <citation type="submission" date="2018-02" db="EMBL/GenBank/DDBJ databases">
        <authorList>
            <person name="Holder M.E."/>
            <person name="Ajami N.J."/>
            <person name="Petrosino J.F."/>
        </authorList>
    </citation>
    <scope>NUCLEOTIDE SEQUENCE [LARGE SCALE GENOMIC DNA]</scope>
    <source>
        <strain evidence="4">CCUG 47711</strain>
    </source>
</reference>
<evidence type="ECO:0000256" key="1">
    <source>
        <dbReference type="SAM" id="Phobius"/>
    </source>
</evidence>
<protein>
    <submittedName>
        <fullName evidence="3">Tripartite tricarboxylate transporter TctA family protein</fullName>
    </submittedName>
</protein>
<keyword evidence="4" id="KW-1185">Reference proteome</keyword>
<feature type="domain" description="DUF112" evidence="2">
    <location>
        <begin position="10"/>
        <end position="429"/>
    </location>
</feature>